<organism evidence="2 3">
    <name type="scientific">Globodera pallida</name>
    <name type="common">Potato cyst nematode worm</name>
    <name type="synonym">Heterodera pallida</name>
    <dbReference type="NCBI Taxonomy" id="36090"/>
    <lineage>
        <taxon>Eukaryota</taxon>
        <taxon>Metazoa</taxon>
        <taxon>Ecdysozoa</taxon>
        <taxon>Nematoda</taxon>
        <taxon>Chromadorea</taxon>
        <taxon>Rhabditida</taxon>
        <taxon>Tylenchina</taxon>
        <taxon>Tylenchomorpha</taxon>
        <taxon>Tylenchoidea</taxon>
        <taxon>Heteroderidae</taxon>
        <taxon>Heteroderinae</taxon>
        <taxon>Globodera</taxon>
    </lineage>
</organism>
<evidence type="ECO:0000313" key="2">
    <source>
        <dbReference type="Proteomes" id="UP000050741"/>
    </source>
</evidence>
<reference evidence="2" key="2">
    <citation type="submission" date="2014-05" db="EMBL/GenBank/DDBJ databases">
        <title>The genome and life-stage specific transcriptomes of Globodera pallida elucidate key aspects of plant parasitism by a cyst nematode.</title>
        <authorList>
            <person name="Cotton J.A."/>
            <person name="Lilley C.J."/>
            <person name="Jones L.M."/>
            <person name="Kikuchi T."/>
            <person name="Reid A.J."/>
            <person name="Thorpe P."/>
            <person name="Tsai I.J."/>
            <person name="Beasley H."/>
            <person name="Blok V."/>
            <person name="Cock P.J.A."/>
            <person name="Van den Akker S.E."/>
            <person name="Holroyd N."/>
            <person name="Hunt M."/>
            <person name="Mantelin S."/>
            <person name="Naghra H."/>
            <person name="Pain A."/>
            <person name="Palomares-Rius J.E."/>
            <person name="Zarowiecki M."/>
            <person name="Berriman M."/>
            <person name="Jones J.T."/>
            <person name="Urwin P.E."/>
        </authorList>
    </citation>
    <scope>NUCLEOTIDE SEQUENCE [LARGE SCALE GENOMIC DNA]</scope>
    <source>
        <strain evidence="2">Lindley</strain>
    </source>
</reference>
<dbReference type="AlphaFoldDB" id="A0A183BNC6"/>
<reference evidence="3" key="3">
    <citation type="submission" date="2016-06" db="UniProtKB">
        <authorList>
            <consortium name="WormBaseParasite"/>
        </authorList>
    </citation>
    <scope>IDENTIFICATION</scope>
</reference>
<proteinExistence type="predicted"/>
<reference evidence="2" key="1">
    <citation type="submission" date="2013-12" db="EMBL/GenBank/DDBJ databases">
        <authorList>
            <person name="Aslett M."/>
        </authorList>
    </citation>
    <scope>NUCLEOTIDE SEQUENCE [LARGE SCALE GENOMIC DNA]</scope>
    <source>
        <strain evidence="2">Lindley</strain>
    </source>
</reference>
<dbReference type="Proteomes" id="UP000050741">
    <property type="component" value="Unassembled WGS sequence"/>
</dbReference>
<accession>A0A183BNC6</accession>
<sequence>MIASIFGSPSSRGASNHWPRLGQKKHRRCLRPEIRGNPRNDEEQQQQMKEVSICADVWLEVFAYVSPRELGHLMALISDRFDVLVDEHFKLRKWSLDSLQICRAIGGNGAQIIKRSSEQLPIPQGPLPNKVTGFKRIWIRYVDQPVIEFLQRIRRLFDSSGTTVEIGTSVIQSHSWEIICQKIWPLINDNICGFRLLDAHLDRLRQFSPAVLCNCANLRSLSCYGLIPEFPAEDNAGASPGQALAKWVFTRRKDGLPNMFCCGHYSARMVALKRAFVNASEPVNFIISFWNDWDHRLVPFELKNNLTGERLTFRRIGGYWLLVRCPIAREETKWAEWEEEAIRWTCIWWPRQWNCIVIAFNDRDIGDG</sequence>
<keyword evidence="2" id="KW-1185">Reference proteome</keyword>
<evidence type="ECO:0000313" key="3">
    <source>
        <dbReference type="WBParaSite" id="GPLIN_000211200"/>
    </source>
</evidence>
<name>A0A183BNC6_GLOPA</name>
<feature type="region of interest" description="Disordered" evidence="1">
    <location>
        <begin position="1"/>
        <end position="26"/>
    </location>
</feature>
<evidence type="ECO:0000256" key="1">
    <source>
        <dbReference type="SAM" id="MobiDB-lite"/>
    </source>
</evidence>
<dbReference type="WBParaSite" id="GPLIN_000211200">
    <property type="protein sequence ID" value="GPLIN_000211200"/>
    <property type="gene ID" value="GPLIN_000211200"/>
</dbReference>
<protein>
    <submittedName>
        <fullName evidence="3">F-box domain-containing protein</fullName>
    </submittedName>
</protein>